<evidence type="ECO:0000313" key="1">
    <source>
        <dbReference type="EMBL" id="KAH1107841.1"/>
    </source>
</evidence>
<dbReference type="Proteomes" id="UP000828251">
    <property type="component" value="Unassembled WGS sequence"/>
</dbReference>
<dbReference type="OrthoDB" id="10507526at2759"/>
<feature type="non-terminal residue" evidence="1">
    <location>
        <position position="81"/>
    </location>
</feature>
<protein>
    <submittedName>
        <fullName evidence="1">Uncharacterized protein</fullName>
    </submittedName>
</protein>
<gene>
    <name evidence="1" type="ORF">J1N35_011609</name>
</gene>
<name>A0A9D3W2T7_9ROSI</name>
<reference evidence="1 2" key="1">
    <citation type="journal article" date="2021" name="Plant Biotechnol. J.">
        <title>Multi-omics assisted identification of the key and species-specific regulatory components of drought-tolerant mechanisms in Gossypium stocksii.</title>
        <authorList>
            <person name="Yu D."/>
            <person name="Ke L."/>
            <person name="Zhang D."/>
            <person name="Wu Y."/>
            <person name="Sun Y."/>
            <person name="Mei J."/>
            <person name="Sun J."/>
            <person name="Sun Y."/>
        </authorList>
    </citation>
    <scope>NUCLEOTIDE SEQUENCE [LARGE SCALE GENOMIC DNA]</scope>
    <source>
        <strain evidence="2">cv. E1</strain>
        <tissue evidence="1">Leaf</tissue>
    </source>
</reference>
<comment type="caution">
    <text evidence="1">The sequence shown here is derived from an EMBL/GenBank/DDBJ whole genome shotgun (WGS) entry which is preliminary data.</text>
</comment>
<dbReference type="AlphaFoldDB" id="A0A9D3W2T7"/>
<organism evidence="1 2">
    <name type="scientific">Gossypium stocksii</name>
    <dbReference type="NCBI Taxonomy" id="47602"/>
    <lineage>
        <taxon>Eukaryota</taxon>
        <taxon>Viridiplantae</taxon>
        <taxon>Streptophyta</taxon>
        <taxon>Embryophyta</taxon>
        <taxon>Tracheophyta</taxon>
        <taxon>Spermatophyta</taxon>
        <taxon>Magnoliopsida</taxon>
        <taxon>eudicotyledons</taxon>
        <taxon>Gunneridae</taxon>
        <taxon>Pentapetalae</taxon>
        <taxon>rosids</taxon>
        <taxon>malvids</taxon>
        <taxon>Malvales</taxon>
        <taxon>Malvaceae</taxon>
        <taxon>Malvoideae</taxon>
        <taxon>Gossypium</taxon>
    </lineage>
</organism>
<proteinExistence type="predicted"/>
<sequence>MGYEKSISSIVEQHGWGIFYLHPEDILGRVVREFYAHIKSPDPPFIYVQGTFVLFDEDHINAQLGVRDVQYEHTEFAKNII</sequence>
<dbReference type="EMBL" id="JAIQCV010000004">
    <property type="protein sequence ID" value="KAH1107841.1"/>
    <property type="molecule type" value="Genomic_DNA"/>
</dbReference>
<keyword evidence="2" id="KW-1185">Reference proteome</keyword>
<accession>A0A9D3W2T7</accession>
<evidence type="ECO:0000313" key="2">
    <source>
        <dbReference type="Proteomes" id="UP000828251"/>
    </source>
</evidence>